<accession>A0A8S1QZG1</accession>
<reference evidence="1" key="1">
    <citation type="submission" date="2021-01" db="EMBL/GenBank/DDBJ databases">
        <authorList>
            <consortium name="Genoscope - CEA"/>
            <person name="William W."/>
        </authorList>
    </citation>
    <scope>NUCLEOTIDE SEQUENCE</scope>
</reference>
<keyword evidence="2" id="KW-1185">Reference proteome</keyword>
<evidence type="ECO:0000313" key="2">
    <source>
        <dbReference type="Proteomes" id="UP000692954"/>
    </source>
</evidence>
<dbReference type="AlphaFoldDB" id="A0A8S1QZG1"/>
<proteinExistence type="predicted"/>
<protein>
    <submittedName>
        <fullName evidence="1">Uncharacterized protein</fullName>
    </submittedName>
</protein>
<comment type="caution">
    <text evidence="1">The sequence shown here is derived from an EMBL/GenBank/DDBJ whole genome shotgun (WGS) entry which is preliminary data.</text>
</comment>
<gene>
    <name evidence="1" type="ORF">PSON_ATCC_30995.1.T1240195</name>
</gene>
<name>A0A8S1QZG1_9CILI</name>
<dbReference type="EMBL" id="CAJJDN010000124">
    <property type="protein sequence ID" value="CAD8120182.1"/>
    <property type="molecule type" value="Genomic_DNA"/>
</dbReference>
<dbReference type="Proteomes" id="UP000692954">
    <property type="component" value="Unassembled WGS sequence"/>
</dbReference>
<organism evidence="1 2">
    <name type="scientific">Paramecium sonneborni</name>
    <dbReference type="NCBI Taxonomy" id="65129"/>
    <lineage>
        <taxon>Eukaryota</taxon>
        <taxon>Sar</taxon>
        <taxon>Alveolata</taxon>
        <taxon>Ciliophora</taxon>
        <taxon>Intramacronucleata</taxon>
        <taxon>Oligohymenophorea</taxon>
        <taxon>Peniculida</taxon>
        <taxon>Parameciidae</taxon>
        <taxon>Paramecium</taxon>
    </lineage>
</organism>
<evidence type="ECO:0000313" key="1">
    <source>
        <dbReference type="EMBL" id="CAD8120182.1"/>
    </source>
</evidence>
<sequence length="91" mass="10775">MDFIQLIQMNVFGQVYWKILLKLLCASLLQHMNKKLVRKSFFKEIDHNQQKVSLKIWSTTNQNIADEAYLFRSVQVILDRCYKTCKTCSGQ</sequence>